<comment type="similarity">
    <text evidence="2">Belongs to the nitronate monooxygenase family. NMO class I subfamily.</text>
</comment>
<evidence type="ECO:0000256" key="3">
    <source>
        <dbReference type="ARBA" id="ARBA00022575"/>
    </source>
</evidence>
<keyword evidence="7 10" id="KW-0503">Monooxygenase</keyword>
<evidence type="ECO:0000313" key="11">
    <source>
        <dbReference type="Proteomes" id="UP001202827"/>
    </source>
</evidence>
<proteinExistence type="inferred from homology"/>
<dbReference type="EMBL" id="JALPRY010000033">
    <property type="protein sequence ID" value="MCK8782596.1"/>
    <property type="molecule type" value="Genomic_DNA"/>
</dbReference>
<evidence type="ECO:0000256" key="2">
    <source>
        <dbReference type="ARBA" id="ARBA00009881"/>
    </source>
</evidence>
<sequence>MTSWNDRRILDLFGIQLPVIQAPMAGATTVEMVIAASGAGGLGSLPSAQYSVEQLREALLRIRSETAAPINVNFFSHVTPADDPVAQMRWHSALAAYYVEHGLDPSAPVKGAGRAPFDNAFCSVVEEFRPEVVSFHFGLPADHLVERVKAAGARVISSATTVDEAVWLEAKGVDAVVAMGFEAGGHRGNFLTDDMSTQVGTMALVPQVVDAVRVPVIAAGGISDGRGVAAALMLGASAVQVGTAYLFCPEAKLPAVHARALASAGDDSTAITNVFTGRPARGVLNRVMRELGPLSTSVPAFPTAGAALAPIRAKAEEASKDDFTNLWSGQAARLAKHLPAGVLTKSLFEEALAVLDARANVDGL</sequence>
<accession>A0ABT0IXX9</accession>
<dbReference type="PANTHER" id="PTHR42747">
    <property type="entry name" value="NITRONATE MONOOXYGENASE-RELATED"/>
    <property type="match status" value="1"/>
</dbReference>
<reference evidence="10 11" key="1">
    <citation type="submission" date="2022-04" db="EMBL/GenBank/DDBJ databases">
        <title>Rhizobium coralii sp. nov., isolated from coral Turbinaria peltata.</title>
        <authorList>
            <person name="Sun H."/>
        </authorList>
    </citation>
    <scope>NUCLEOTIDE SEQUENCE [LARGE SCALE GENOMIC DNA]</scope>
    <source>
        <strain evidence="10 11">NTR19</strain>
    </source>
</reference>
<dbReference type="SUPFAM" id="SSF51412">
    <property type="entry name" value="Inosine monophosphate dehydrogenase (IMPDH)"/>
    <property type="match status" value="1"/>
</dbReference>
<keyword evidence="11" id="KW-1185">Reference proteome</keyword>
<dbReference type="PANTHER" id="PTHR42747:SF3">
    <property type="entry name" value="NITRONATE MONOOXYGENASE-RELATED"/>
    <property type="match status" value="1"/>
</dbReference>
<evidence type="ECO:0000256" key="5">
    <source>
        <dbReference type="ARBA" id="ARBA00022643"/>
    </source>
</evidence>
<keyword evidence="3" id="KW-0216">Detoxification</keyword>
<dbReference type="InterPro" id="IPR013785">
    <property type="entry name" value="Aldolase_TIM"/>
</dbReference>
<evidence type="ECO:0000256" key="7">
    <source>
        <dbReference type="ARBA" id="ARBA00023033"/>
    </source>
</evidence>
<name>A0ABT0IXX9_9HYPH</name>
<protein>
    <recommendedName>
        <fullName evidence="8">Propionate 3-nitronate monooxygenase</fullName>
    </recommendedName>
</protein>
<keyword evidence="5" id="KW-0288">FMN</keyword>
<evidence type="ECO:0000256" key="4">
    <source>
        <dbReference type="ARBA" id="ARBA00022630"/>
    </source>
</evidence>
<comment type="caution">
    <text evidence="10">The sequence shown here is derived from an EMBL/GenBank/DDBJ whole genome shotgun (WGS) entry which is preliminary data.</text>
</comment>
<dbReference type="Proteomes" id="UP001202827">
    <property type="component" value="Unassembled WGS sequence"/>
</dbReference>
<evidence type="ECO:0000256" key="9">
    <source>
        <dbReference type="ARBA" id="ARBA00049401"/>
    </source>
</evidence>
<evidence type="ECO:0000256" key="8">
    <source>
        <dbReference type="ARBA" id="ARBA00031155"/>
    </source>
</evidence>
<keyword evidence="6" id="KW-0560">Oxidoreductase</keyword>
<evidence type="ECO:0000256" key="6">
    <source>
        <dbReference type="ARBA" id="ARBA00023002"/>
    </source>
</evidence>
<dbReference type="Gene3D" id="3.20.20.70">
    <property type="entry name" value="Aldolase class I"/>
    <property type="match status" value="1"/>
</dbReference>
<dbReference type="InterPro" id="IPR004136">
    <property type="entry name" value="NMO"/>
</dbReference>
<gene>
    <name evidence="10" type="ORF">M0654_21745</name>
</gene>
<comment type="catalytic activity">
    <reaction evidence="9">
        <text>3 propionate 3-nitronate + 3 O2 + H2O = 3 3-oxopropanoate + 2 nitrate + nitrite + H2O2 + 3 H(+)</text>
        <dbReference type="Rhea" id="RHEA:57332"/>
        <dbReference type="ChEBI" id="CHEBI:15377"/>
        <dbReference type="ChEBI" id="CHEBI:15378"/>
        <dbReference type="ChEBI" id="CHEBI:15379"/>
        <dbReference type="ChEBI" id="CHEBI:16240"/>
        <dbReference type="ChEBI" id="CHEBI:16301"/>
        <dbReference type="ChEBI" id="CHEBI:17632"/>
        <dbReference type="ChEBI" id="CHEBI:33190"/>
        <dbReference type="ChEBI" id="CHEBI:136067"/>
    </reaction>
</comment>
<dbReference type="GO" id="GO:0004497">
    <property type="term" value="F:monooxygenase activity"/>
    <property type="evidence" value="ECO:0007669"/>
    <property type="project" value="UniProtKB-KW"/>
</dbReference>
<organism evidence="10 11">
    <name type="scientific">Neorhizobium turbinariae</name>
    <dbReference type="NCBI Taxonomy" id="2937795"/>
    <lineage>
        <taxon>Bacteria</taxon>
        <taxon>Pseudomonadati</taxon>
        <taxon>Pseudomonadota</taxon>
        <taxon>Alphaproteobacteria</taxon>
        <taxon>Hyphomicrobiales</taxon>
        <taxon>Rhizobiaceae</taxon>
        <taxon>Rhizobium/Agrobacterium group</taxon>
        <taxon>Neorhizobium</taxon>
    </lineage>
</organism>
<comment type="cofactor">
    <cofactor evidence="1">
        <name>FMN</name>
        <dbReference type="ChEBI" id="CHEBI:58210"/>
    </cofactor>
</comment>
<evidence type="ECO:0000313" key="10">
    <source>
        <dbReference type="EMBL" id="MCK8782596.1"/>
    </source>
</evidence>
<dbReference type="RefSeq" id="WP_248684885.1">
    <property type="nucleotide sequence ID" value="NZ_JALPRY010000033.1"/>
</dbReference>
<dbReference type="Pfam" id="PF03060">
    <property type="entry name" value="NMO"/>
    <property type="match status" value="1"/>
</dbReference>
<evidence type="ECO:0000256" key="1">
    <source>
        <dbReference type="ARBA" id="ARBA00001917"/>
    </source>
</evidence>
<dbReference type="CDD" id="cd04730">
    <property type="entry name" value="NPD_like"/>
    <property type="match status" value="1"/>
</dbReference>
<keyword evidence="4" id="KW-0285">Flavoprotein</keyword>